<organism evidence="1 2">
    <name type="scientific">Gaiella occulta</name>
    <dbReference type="NCBI Taxonomy" id="1002870"/>
    <lineage>
        <taxon>Bacteria</taxon>
        <taxon>Bacillati</taxon>
        <taxon>Actinomycetota</taxon>
        <taxon>Thermoleophilia</taxon>
        <taxon>Gaiellales</taxon>
        <taxon>Gaiellaceae</taxon>
        <taxon>Gaiella</taxon>
    </lineage>
</organism>
<keyword evidence="2" id="KW-1185">Reference proteome</keyword>
<name>A0A7M2YXT7_9ACTN</name>
<reference evidence="1 2" key="1">
    <citation type="submission" date="2018-07" db="EMBL/GenBank/DDBJ databases">
        <title>High-quality-draft genome sequence of Gaiella occulta.</title>
        <authorList>
            <person name="Severino R."/>
            <person name="Froufe H.J.C."/>
            <person name="Rainey F.A."/>
            <person name="Barroso C."/>
            <person name="Albuquerque L."/>
            <person name="Lobo-Da-Cunha A."/>
            <person name="Da Costa M.S."/>
            <person name="Egas C."/>
        </authorList>
    </citation>
    <scope>NUCLEOTIDE SEQUENCE [LARGE SCALE GENOMIC DNA]</scope>
    <source>
        <strain evidence="1 2">F2-233</strain>
    </source>
</reference>
<gene>
    <name evidence="1" type="ORF">Gocc_0763</name>
</gene>
<dbReference type="AlphaFoldDB" id="A0A7M2YXT7"/>
<evidence type="ECO:0000313" key="2">
    <source>
        <dbReference type="Proteomes" id="UP000254134"/>
    </source>
</evidence>
<dbReference type="EMBL" id="QQZY01000002">
    <property type="protein sequence ID" value="RDI74965.1"/>
    <property type="molecule type" value="Genomic_DNA"/>
</dbReference>
<dbReference type="Proteomes" id="UP000254134">
    <property type="component" value="Unassembled WGS sequence"/>
</dbReference>
<sequence length="36" mass="4037">MEIAVLLFIVLVGVASVFAGRDSRIDEASRRRRYLG</sequence>
<protein>
    <submittedName>
        <fullName evidence="1">Uncharacterized protein</fullName>
    </submittedName>
</protein>
<reference evidence="2" key="2">
    <citation type="journal article" date="2019" name="MicrobiologyOpen">
        <title>High-quality draft genome sequence of Gaiella occulta isolated from a 150 meter deep mineral water borehole and comparison with the genome sequences of other deep-branching lineages of the phylum Actinobacteria.</title>
        <authorList>
            <person name="Severino R."/>
            <person name="Froufe H.J.C."/>
            <person name="Barroso C."/>
            <person name="Albuquerque L."/>
            <person name="Lobo-da-Cunha A."/>
            <person name="da Costa M.S."/>
            <person name="Egas C."/>
        </authorList>
    </citation>
    <scope>NUCLEOTIDE SEQUENCE [LARGE SCALE GENOMIC DNA]</scope>
    <source>
        <strain evidence="2">F2-233</strain>
    </source>
</reference>
<evidence type="ECO:0000313" key="1">
    <source>
        <dbReference type="EMBL" id="RDI74965.1"/>
    </source>
</evidence>
<proteinExistence type="predicted"/>
<accession>A0A7M2YXT7</accession>
<comment type="caution">
    <text evidence="1">The sequence shown here is derived from an EMBL/GenBank/DDBJ whole genome shotgun (WGS) entry which is preliminary data.</text>
</comment>